<name>A0A5B7IQU2_PORTR</name>
<evidence type="ECO:0000313" key="2">
    <source>
        <dbReference type="Proteomes" id="UP000324222"/>
    </source>
</evidence>
<comment type="caution">
    <text evidence="1">The sequence shown here is derived from an EMBL/GenBank/DDBJ whole genome shotgun (WGS) entry which is preliminary data.</text>
</comment>
<protein>
    <submittedName>
        <fullName evidence="1">Uncharacterized protein</fullName>
    </submittedName>
</protein>
<dbReference type="Proteomes" id="UP000324222">
    <property type="component" value="Unassembled WGS sequence"/>
</dbReference>
<sequence>MEHFLLQCPRFLSQHTALRSRLFSLAITTLDLPTLSLGGLRHSPLLATCCPSPYLCLLEEDRPATTSAIPTQDCPRAHKDSRGHENLWILMSPGVVLCGYHRRGSWPVFLKKAQVRRRPAGCQERWTPEAARRVGRLSVVMARAESRERNAIC</sequence>
<keyword evidence="2" id="KW-1185">Reference proteome</keyword>
<dbReference type="EMBL" id="VSRR010075976">
    <property type="protein sequence ID" value="MPC87901.1"/>
    <property type="molecule type" value="Genomic_DNA"/>
</dbReference>
<accession>A0A5B7IQU2</accession>
<evidence type="ECO:0000313" key="1">
    <source>
        <dbReference type="EMBL" id="MPC87901.1"/>
    </source>
</evidence>
<gene>
    <name evidence="1" type="ORF">E2C01_082781</name>
</gene>
<dbReference type="AlphaFoldDB" id="A0A5B7IQU2"/>
<reference evidence="1 2" key="1">
    <citation type="submission" date="2019-05" db="EMBL/GenBank/DDBJ databases">
        <title>Another draft genome of Portunus trituberculatus and its Hox gene families provides insights of decapod evolution.</title>
        <authorList>
            <person name="Jeong J.-H."/>
            <person name="Song I."/>
            <person name="Kim S."/>
            <person name="Choi T."/>
            <person name="Kim D."/>
            <person name="Ryu S."/>
            <person name="Kim W."/>
        </authorList>
    </citation>
    <scope>NUCLEOTIDE SEQUENCE [LARGE SCALE GENOMIC DNA]</scope>
    <source>
        <tissue evidence="1">Muscle</tissue>
    </source>
</reference>
<proteinExistence type="predicted"/>
<organism evidence="1 2">
    <name type="scientific">Portunus trituberculatus</name>
    <name type="common">Swimming crab</name>
    <name type="synonym">Neptunus trituberculatus</name>
    <dbReference type="NCBI Taxonomy" id="210409"/>
    <lineage>
        <taxon>Eukaryota</taxon>
        <taxon>Metazoa</taxon>
        <taxon>Ecdysozoa</taxon>
        <taxon>Arthropoda</taxon>
        <taxon>Crustacea</taxon>
        <taxon>Multicrustacea</taxon>
        <taxon>Malacostraca</taxon>
        <taxon>Eumalacostraca</taxon>
        <taxon>Eucarida</taxon>
        <taxon>Decapoda</taxon>
        <taxon>Pleocyemata</taxon>
        <taxon>Brachyura</taxon>
        <taxon>Eubrachyura</taxon>
        <taxon>Portunoidea</taxon>
        <taxon>Portunidae</taxon>
        <taxon>Portuninae</taxon>
        <taxon>Portunus</taxon>
    </lineage>
</organism>